<dbReference type="EMBL" id="CAUYUJ010020410">
    <property type="protein sequence ID" value="CAK0897968.1"/>
    <property type="molecule type" value="Genomic_DNA"/>
</dbReference>
<evidence type="ECO:0000313" key="4">
    <source>
        <dbReference type="Proteomes" id="UP001189429"/>
    </source>
</evidence>
<proteinExistence type="predicted"/>
<feature type="compositionally biased region" description="Low complexity" evidence="1">
    <location>
        <begin position="815"/>
        <end position="841"/>
    </location>
</feature>
<feature type="compositionally biased region" description="Acidic residues" evidence="1">
    <location>
        <begin position="369"/>
        <end position="386"/>
    </location>
</feature>
<dbReference type="SUPFAM" id="SSF47938">
    <property type="entry name" value="Functional domain of the splicing factor Prp18"/>
    <property type="match status" value="1"/>
</dbReference>
<evidence type="ECO:0000313" key="3">
    <source>
        <dbReference type="EMBL" id="CAK0897968.1"/>
    </source>
</evidence>
<dbReference type="Gene3D" id="3.40.50.1820">
    <property type="entry name" value="alpha/beta hydrolase"/>
    <property type="match status" value="1"/>
</dbReference>
<dbReference type="InterPro" id="IPR003140">
    <property type="entry name" value="PLipase/COase/thioEstase"/>
</dbReference>
<evidence type="ECO:0000259" key="2">
    <source>
        <dbReference type="Pfam" id="PF02230"/>
    </source>
</evidence>
<dbReference type="Pfam" id="PF02230">
    <property type="entry name" value="Abhydrolase_2"/>
    <property type="match status" value="1"/>
</dbReference>
<feature type="compositionally biased region" description="Basic residues" evidence="1">
    <location>
        <begin position="55"/>
        <end position="94"/>
    </location>
</feature>
<feature type="region of interest" description="Disordered" evidence="1">
    <location>
        <begin position="452"/>
        <end position="475"/>
    </location>
</feature>
<feature type="compositionally biased region" description="Basic and acidic residues" evidence="1">
    <location>
        <begin position="315"/>
        <end position="335"/>
    </location>
</feature>
<feature type="compositionally biased region" description="Basic residues" evidence="1">
    <location>
        <begin position="336"/>
        <end position="346"/>
    </location>
</feature>
<reference evidence="3" key="1">
    <citation type="submission" date="2023-10" db="EMBL/GenBank/DDBJ databases">
        <authorList>
            <person name="Chen Y."/>
            <person name="Shah S."/>
            <person name="Dougan E. K."/>
            <person name="Thang M."/>
            <person name="Chan C."/>
        </authorList>
    </citation>
    <scope>NUCLEOTIDE SEQUENCE [LARGE SCALE GENOMIC DNA]</scope>
</reference>
<comment type="caution">
    <text evidence="3">The sequence shown here is derived from an EMBL/GenBank/DDBJ whole genome shotgun (WGS) entry which is preliminary data.</text>
</comment>
<feature type="compositionally biased region" description="Low complexity" evidence="1">
    <location>
        <begin position="95"/>
        <end position="111"/>
    </location>
</feature>
<feature type="domain" description="Phospholipase/carboxylesterase/thioesterase" evidence="2">
    <location>
        <begin position="943"/>
        <end position="1048"/>
    </location>
</feature>
<feature type="compositionally biased region" description="Low complexity" evidence="1">
    <location>
        <begin position="267"/>
        <end position="279"/>
    </location>
</feature>
<dbReference type="InterPro" id="IPR051425">
    <property type="entry name" value="Formin_Homology"/>
</dbReference>
<dbReference type="Gene3D" id="1.20.940.10">
    <property type="entry name" value="Functional domain of the splicing factor Prp18"/>
    <property type="match status" value="1"/>
</dbReference>
<feature type="region of interest" description="Disordered" evidence="1">
    <location>
        <begin position="797"/>
        <end position="879"/>
    </location>
</feature>
<feature type="non-terminal residue" evidence="3">
    <location>
        <position position="1"/>
    </location>
</feature>
<dbReference type="PANTHER" id="PTHR45725">
    <property type="entry name" value="FORMIN HOMOLOGY 2 FAMILY MEMBER"/>
    <property type="match status" value="1"/>
</dbReference>
<feature type="region of interest" description="Disordered" evidence="1">
    <location>
        <begin position="29"/>
        <end position="195"/>
    </location>
</feature>
<protein>
    <recommendedName>
        <fullName evidence="2">Phospholipase/carboxylesterase/thioesterase domain-containing protein</fullName>
    </recommendedName>
</protein>
<feature type="compositionally biased region" description="Low complexity" evidence="1">
    <location>
        <begin position="452"/>
        <end position="468"/>
    </location>
</feature>
<dbReference type="InterPro" id="IPR029058">
    <property type="entry name" value="AB_hydrolase_fold"/>
</dbReference>
<dbReference type="Proteomes" id="UP001189429">
    <property type="component" value="Unassembled WGS sequence"/>
</dbReference>
<feature type="compositionally biased region" description="Basic residues" evidence="1">
    <location>
        <begin position="122"/>
        <end position="134"/>
    </location>
</feature>
<accession>A0ABN9XEB6</accession>
<dbReference type="PANTHER" id="PTHR45725:SF18">
    <property type="entry name" value="ORC1-LIKE AAA ATPASE DOMAIN-CONTAINING PROTEIN"/>
    <property type="match status" value="1"/>
</dbReference>
<evidence type="ECO:0000256" key="1">
    <source>
        <dbReference type="SAM" id="MobiDB-lite"/>
    </source>
</evidence>
<keyword evidence="4" id="KW-1185">Reference proteome</keyword>
<gene>
    <name evidence="3" type="ORF">PCOR1329_LOCUS75999</name>
</gene>
<organism evidence="3 4">
    <name type="scientific">Prorocentrum cordatum</name>
    <dbReference type="NCBI Taxonomy" id="2364126"/>
    <lineage>
        <taxon>Eukaryota</taxon>
        <taxon>Sar</taxon>
        <taxon>Alveolata</taxon>
        <taxon>Dinophyceae</taxon>
        <taxon>Prorocentrales</taxon>
        <taxon>Prorocentraceae</taxon>
        <taxon>Prorocentrum</taxon>
    </lineage>
</organism>
<feature type="region of interest" description="Disordered" evidence="1">
    <location>
        <begin position="267"/>
        <end position="395"/>
    </location>
</feature>
<sequence length="1142" mass="120305">KAKLRAASFALQAVFQIGQELRSGRLEPGAAAQRLEASNTGLRPDGLGDGGRAGGKAKKAKKAKKEKSKRDKKEKKSRKAKAKGRKEKKAKRKSTSSSSADSSSAGSQSSAPSVIDVDGGKRPKRPKKAKRTGKPAKTAMPAVPANLGVLTIADSDPASEEDCPAERAGAREPSPPPRPSAGEPGGPDPVAFDGSWVSATGERVEIAGRVVSAGDGTEVPMSRAGEGWFALDMPGEAAPLTARLAPGGGRLEWSDGDVWRLLPSSVAAGAGPPLAAPAAEAPPPEGEAAPGGGGQQAAEGAADGSERAAQAVMEARLRKEDAKRRKDQARREREAKRARRDARRAARAAGGAAEGGGEAARRASGAEGAGEEDAAGQDDESEEEDASAGGEGGPAAARRLAESCYAEDARELGHGEVWGSWYDAPTGRWGYACCRGLCRGLECTLAGAAAPAVPAGEAPGPEQQAEDAPAPPARGVGDLPPREAFADPMGFLAHWAEAALQDWRRGLRSGSAALLGSARFGKQEQLLETERAMAGLLAKIRAASCHYFRNEAVHVWSVGNCRWMKDGKVLDILEEETAVSGSKTPADGCVMPAGSLLVSFCDGSAKKWLAPDQLEGRVRKAQPKELDKADVEALDRVATLAVEREYQAANQAYVELTIGSGKWHGSFSLKGQTGCAKAPRNGQKVMQDRSNILDTEESKEFVMGMKRLLSFLQLVRPNEDVSKHANICSARAPVFQRALGRRRVRRVGGLGLGSGDLLRAAEACAAMCPSRGRPAPPRRWQLALAALLGAGAPPRLGPAARAHAAGPPGRGGPAGAQPARPAQGAAAAAGASAPRGAPGRWRGAEAPRRLPAPPRGPSWQGGAHGRPGEPGRPGVRGRPEGLAEWRKADKPAPAPDLVVEPKNGSEHLCTLIYLHGHSRTGEEYLDNGPMGLCMPWNSGGDRLPGLRTVLPTARSLKQPWGDVEPSWYRYNNSHDNDVGDPDSLEETRERIGRLVCEEVARLGGAGRRVFLGGASQGCTVALDIYLREASTLRLGGFVGSIGFIPSDADGFSGATEALTKLLEDSSQASRPVWIQCATDDRSEVPWHRVVKPSFKRVEGGGLPFFLAREVAGRGHHIDDWEGHIVNDYFRKHLGDMYPNRYK</sequence>
<dbReference type="SUPFAM" id="SSF53474">
    <property type="entry name" value="alpha/beta-Hydrolases"/>
    <property type="match status" value="1"/>
</dbReference>
<name>A0ABN9XEB6_9DINO</name>
<feature type="compositionally biased region" description="Low complexity" evidence="1">
    <location>
        <begin position="797"/>
        <end position="807"/>
    </location>
</feature>